<proteinExistence type="predicted"/>
<feature type="region of interest" description="Disordered" evidence="1">
    <location>
        <begin position="1"/>
        <end position="20"/>
    </location>
</feature>
<reference evidence="3 4" key="1">
    <citation type="submission" date="2019-06" db="EMBL/GenBank/DDBJ databases">
        <title>Genome sequence of Litorilinea aerophila BAA-2444.</title>
        <authorList>
            <person name="Maclea K.S."/>
            <person name="Maurais E.G."/>
            <person name="Iannazzi L.C."/>
        </authorList>
    </citation>
    <scope>NUCLEOTIDE SEQUENCE [LARGE SCALE GENOMIC DNA]</scope>
    <source>
        <strain evidence="3 4">ATCC BAA-2444</strain>
    </source>
</reference>
<dbReference type="AlphaFoldDB" id="A0A540VBS8"/>
<evidence type="ECO:0000256" key="1">
    <source>
        <dbReference type="SAM" id="MobiDB-lite"/>
    </source>
</evidence>
<dbReference type="Gene3D" id="3.30.70.790">
    <property type="entry name" value="UreE, C-terminal domain"/>
    <property type="match status" value="1"/>
</dbReference>
<dbReference type="InterPro" id="IPR011322">
    <property type="entry name" value="N-reg_PII-like_a/b"/>
</dbReference>
<dbReference type="OrthoDB" id="8480302at2"/>
<dbReference type="Proteomes" id="UP000317371">
    <property type="component" value="Unassembled WGS sequence"/>
</dbReference>
<organism evidence="3 4">
    <name type="scientific">Litorilinea aerophila</name>
    <dbReference type="NCBI Taxonomy" id="1204385"/>
    <lineage>
        <taxon>Bacteria</taxon>
        <taxon>Bacillati</taxon>
        <taxon>Chloroflexota</taxon>
        <taxon>Caldilineae</taxon>
        <taxon>Caldilineales</taxon>
        <taxon>Caldilineaceae</taxon>
        <taxon>Litorilinea</taxon>
    </lineage>
</organism>
<dbReference type="EMBL" id="VIGC01000038">
    <property type="protein sequence ID" value="TQE93513.1"/>
    <property type="molecule type" value="Genomic_DNA"/>
</dbReference>
<dbReference type="Pfam" id="PF09413">
    <property type="entry name" value="DUF2007"/>
    <property type="match status" value="1"/>
</dbReference>
<protein>
    <submittedName>
        <fullName evidence="3">DUF2007 domain-containing protein</fullName>
    </submittedName>
</protein>
<evidence type="ECO:0000313" key="4">
    <source>
        <dbReference type="Proteomes" id="UP000317371"/>
    </source>
</evidence>
<dbReference type="InParanoid" id="A0A540VBS8"/>
<accession>A0A540VBS8</accession>
<comment type="caution">
    <text evidence="3">The sequence shown here is derived from an EMBL/GenBank/DDBJ whole genome shotgun (WGS) entry which is preliminary data.</text>
</comment>
<name>A0A540VBS8_9CHLR</name>
<dbReference type="InterPro" id="IPR018551">
    <property type="entry name" value="DUF2007"/>
</dbReference>
<gene>
    <name evidence="3" type="ORF">FKZ61_20965</name>
</gene>
<sequence length="148" mass="15465">MGTMRSSSGLPPGAAHARMGADTKTMATDAGFFSGWLQKLRQGWQRPAEPLDAAETAGTTTGGGSEQEPVVVWEAANRMEAQIVQGRLESEGIPAIIRGEALGTIYGLTTGELAASKVLVPAPLAERARSILAEESAWDEGDDGRADV</sequence>
<evidence type="ECO:0000259" key="2">
    <source>
        <dbReference type="Pfam" id="PF09413"/>
    </source>
</evidence>
<dbReference type="SUPFAM" id="SSF54913">
    <property type="entry name" value="GlnB-like"/>
    <property type="match status" value="1"/>
</dbReference>
<feature type="domain" description="DUF2007" evidence="2">
    <location>
        <begin position="72"/>
        <end position="134"/>
    </location>
</feature>
<feature type="region of interest" description="Disordered" evidence="1">
    <location>
        <begin position="43"/>
        <end position="67"/>
    </location>
</feature>
<keyword evidence="4" id="KW-1185">Reference proteome</keyword>
<evidence type="ECO:0000313" key="3">
    <source>
        <dbReference type="EMBL" id="TQE93513.1"/>
    </source>
</evidence>